<evidence type="ECO:0000313" key="1">
    <source>
        <dbReference type="EMBL" id="PSJ79220.1"/>
    </source>
</evidence>
<accession>A0A2P7TWY3</accession>
<dbReference type="EMBL" id="PXYY01000156">
    <property type="protein sequence ID" value="PSJ79220.1"/>
    <property type="molecule type" value="Genomic_DNA"/>
</dbReference>
<dbReference type="Proteomes" id="UP000241868">
    <property type="component" value="Unassembled WGS sequence"/>
</dbReference>
<proteinExistence type="predicted"/>
<dbReference type="AlphaFoldDB" id="A0A2P7TWY3"/>
<evidence type="ECO:0000313" key="2">
    <source>
        <dbReference type="Proteomes" id="UP000241868"/>
    </source>
</evidence>
<keyword evidence="2" id="KW-1185">Reference proteome</keyword>
<sequence length="191" mass="20692">MPAGNDVDFKQWKAAGMLGKHGFGGLFEKAAHGENPLNSITLGMSTLLGIKDAVKAKDPQGVHNAIQNFISTNITAERVTGNDAGAIDVANKRILSFIKGAHGTFNPEDPEDVAAMNALVQIDYSAIQYLTPETLNEINEFLVQARTKVRDVNATRALMQLQDLELRAQAGEGFNQEQAHGIGSLREFRGF</sequence>
<comment type="caution">
    <text evidence="1">The sequence shown here is derived from an EMBL/GenBank/DDBJ whole genome shotgun (WGS) entry which is preliminary data.</text>
</comment>
<gene>
    <name evidence="1" type="ORF">C7N83_13570</name>
</gene>
<name>A0A2P7TWY3_9NEIS</name>
<organism evidence="1 2">
    <name type="scientific">Neisseria iguanae</name>
    <dbReference type="NCBI Taxonomy" id="90242"/>
    <lineage>
        <taxon>Bacteria</taxon>
        <taxon>Pseudomonadati</taxon>
        <taxon>Pseudomonadota</taxon>
        <taxon>Betaproteobacteria</taxon>
        <taxon>Neisseriales</taxon>
        <taxon>Neisseriaceae</taxon>
        <taxon>Neisseria</taxon>
    </lineage>
</organism>
<protein>
    <submittedName>
        <fullName evidence="1">Uncharacterized protein</fullName>
    </submittedName>
</protein>
<reference evidence="1 2" key="1">
    <citation type="submission" date="2018-03" db="EMBL/GenBank/DDBJ databases">
        <title>Neisseria weixii sp. nov., isolated from the intestinal contents of Tibetan Plateau pika (Ochotona curzoniae) in Yushu, Qinghai Province, China.</title>
        <authorList>
            <person name="Gui Z."/>
        </authorList>
    </citation>
    <scope>NUCLEOTIDE SEQUENCE [LARGE SCALE GENOMIC DNA]</scope>
    <source>
        <strain evidence="1 2">ATCC 51483</strain>
    </source>
</reference>